<dbReference type="PANTHER" id="PTHR42940:SF8">
    <property type="entry name" value="VACUOLAR PROTEIN SORTING-ASSOCIATED PROTEIN 11"/>
    <property type="match status" value="1"/>
</dbReference>
<sequence>MSLKDSIMRAMLLEKPKTPLKLVDLPIPEPTSSQVLLQVEACGVCRTDLHIRDGELTHPHLPLILGHQIVGIVTGVGSKVKNFKIGDCVGVPWLGGCCDACEYCLSGRENLCDHGTFTGYQAQGGFAEYAVANASFCFPIPAGFSPLQAAPLLCGGLIGYRALRMTGNAKKLGFYGFGSSAHLLTQAAVYQGKSVYVFTRPGDERTQAFAKTLKAIWAGGTDELPPVELDAAIIFAPAGDLVPTALKALAKGGVVVCAGIYMSDIPSFPYSLLYGERMIRSVTNLTRQDGNEFLALASKVPIHSQVNVYPLEKANQALDDLKQGKVNGSVVLQIKD</sequence>
<evidence type="ECO:0000256" key="6">
    <source>
        <dbReference type="ARBA" id="ARBA00023002"/>
    </source>
</evidence>
<evidence type="ECO:0000259" key="7">
    <source>
        <dbReference type="SMART" id="SM00829"/>
    </source>
</evidence>
<dbReference type="PATRIC" id="fig|83552.4.peg.2576"/>
<dbReference type="Pfam" id="PF08240">
    <property type="entry name" value="ADH_N"/>
    <property type="match status" value="1"/>
</dbReference>
<dbReference type="NCBIfam" id="TIGR02822">
    <property type="entry name" value="adh_fam_2"/>
    <property type="match status" value="1"/>
</dbReference>
<keyword evidence="4" id="KW-0479">Metal-binding</keyword>
<evidence type="ECO:0000256" key="4">
    <source>
        <dbReference type="ARBA" id="ARBA00022723"/>
    </source>
</evidence>
<comment type="caution">
    <text evidence="8">The sequence shown here is derived from an EMBL/GenBank/DDBJ whole genome shotgun (WGS) entry which is preliminary data.</text>
</comment>
<dbReference type="CDD" id="cd08298">
    <property type="entry name" value="CAD2"/>
    <property type="match status" value="1"/>
</dbReference>
<dbReference type="SMART" id="SM00829">
    <property type="entry name" value="PKS_ER"/>
    <property type="match status" value="1"/>
</dbReference>
<evidence type="ECO:0000256" key="2">
    <source>
        <dbReference type="ARBA" id="ARBA00008072"/>
    </source>
</evidence>
<evidence type="ECO:0000256" key="5">
    <source>
        <dbReference type="ARBA" id="ARBA00022833"/>
    </source>
</evidence>
<proteinExistence type="inferred from homology"/>
<dbReference type="InterPro" id="IPR011032">
    <property type="entry name" value="GroES-like_sf"/>
</dbReference>
<keyword evidence="5" id="KW-0862">Zinc</keyword>
<comment type="cofactor">
    <cofactor evidence="1">
        <name>Zn(2+)</name>
        <dbReference type="ChEBI" id="CHEBI:29105"/>
    </cofactor>
</comment>
<dbReference type="SUPFAM" id="SSF51735">
    <property type="entry name" value="NAD(P)-binding Rossmann-fold domains"/>
    <property type="match status" value="1"/>
</dbReference>
<dbReference type="PANTHER" id="PTHR42940">
    <property type="entry name" value="ALCOHOL DEHYDROGENASE 1-RELATED"/>
    <property type="match status" value="1"/>
</dbReference>
<dbReference type="InterPro" id="IPR013154">
    <property type="entry name" value="ADH-like_N"/>
</dbReference>
<name>A0A0C1BXQ5_9BACT</name>
<reference evidence="8 9" key="1">
    <citation type="journal article" date="2014" name="Mol. Biol. Evol.">
        <title>Massive expansion of Ubiquitination-related gene families within the Chlamydiae.</title>
        <authorList>
            <person name="Domman D."/>
            <person name="Collingro A."/>
            <person name="Lagkouvardos I."/>
            <person name="Gehre L."/>
            <person name="Weinmaier T."/>
            <person name="Rattei T."/>
            <person name="Subtil A."/>
            <person name="Horn M."/>
        </authorList>
    </citation>
    <scope>NUCLEOTIDE SEQUENCE [LARGE SCALE GENOMIC DNA]</scope>
    <source>
        <strain evidence="8 9">OEW1</strain>
    </source>
</reference>
<feature type="domain" description="Enoyl reductase (ER)" evidence="7">
    <location>
        <begin position="17"/>
        <end position="332"/>
    </location>
</feature>
<dbReference type="AlphaFoldDB" id="A0A0C1BXQ5"/>
<keyword evidence="6 8" id="KW-0560">Oxidoreductase</keyword>
<gene>
    <name evidence="8" type="primary">adhA</name>
    <name evidence="8" type="ORF">DB43_AM00060</name>
</gene>
<accession>A0A0C1BXQ5</accession>
<dbReference type="GO" id="GO:0046872">
    <property type="term" value="F:metal ion binding"/>
    <property type="evidence" value="ECO:0007669"/>
    <property type="project" value="UniProtKB-KW"/>
</dbReference>
<evidence type="ECO:0000313" key="9">
    <source>
        <dbReference type="Proteomes" id="UP000031307"/>
    </source>
</evidence>
<dbReference type="EC" id="1.1.1.1" evidence="3"/>
<evidence type="ECO:0000256" key="3">
    <source>
        <dbReference type="ARBA" id="ARBA00013190"/>
    </source>
</evidence>
<dbReference type="GO" id="GO:0004022">
    <property type="term" value="F:alcohol dehydrogenase (NAD+) activity"/>
    <property type="evidence" value="ECO:0007669"/>
    <property type="project" value="UniProtKB-EC"/>
</dbReference>
<dbReference type="Gene3D" id="3.40.50.720">
    <property type="entry name" value="NAD(P)-binding Rossmann-like Domain"/>
    <property type="match status" value="1"/>
</dbReference>
<dbReference type="SUPFAM" id="SSF50129">
    <property type="entry name" value="GroES-like"/>
    <property type="match status" value="1"/>
</dbReference>
<evidence type="ECO:0000313" key="8">
    <source>
        <dbReference type="EMBL" id="KIA76291.1"/>
    </source>
</evidence>
<evidence type="ECO:0000256" key="1">
    <source>
        <dbReference type="ARBA" id="ARBA00001947"/>
    </source>
</evidence>
<comment type="similarity">
    <text evidence="2">Belongs to the zinc-containing alcohol dehydrogenase family.</text>
</comment>
<protein>
    <recommendedName>
        <fullName evidence="3">alcohol dehydrogenase</fullName>
        <ecNumber evidence="3">1.1.1.1</ecNumber>
    </recommendedName>
</protein>
<dbReference type="Gene3D" id="3.90.180.10">
    <property type="entry name" value="Medium-chain alcohol dehydrogenases, catalytic domain"/>
    <property type="match status" value="1"/>
</dbReference>
<dbReference type="InterPro" id="IPR036291">
    <property type="entry name" value="NAD(P)-bd_dom_sf"/>
</dbReference>
<dbReference type="EMBL" id="JSAM01000123">
    <property type="protein sequence ID" value="KIA76291.1"/>
    <property type="molecule type" value="Genomic_DNA"/>
</dbReference>
<dbReference type="InterPro" id="IPR014187">
    <property type="entry name" value="ADH_Zn_typ-2"/>
</dbReference>
<dbReference type="Proteomes" id="UP000031307">
    <property type="component" value="Unassembled WGS sequence"/>
</dbReference>
<dbReference type="InterPro" id="IPR020843">
    <property type="entry name" value="ER"/>
</dbReference>
<dbReference type="GO" id="GO:0005737">
    <property type="term" value="C:cytoplasm"/>
    <property type="evidence" value="ECO:0007669"/>
    <property type="project" value="TreeGrafter"/>
</dbReference>
<organism evidence="8 9">
    <name type="scientific">Parachlamydia acanthamoebae</name>
    <dbReference type="NCBI Taxonomy" id="83552"/>
    <lineage>
        <taxon>Bacteria</taxon>
        <taxon>Pseudomonadati</taxon>
        <taxon>Chlamydiota</taxon>
        <taxon>Chlamydiia</taxon>
        <taxon>Parachlamydiales</taxon>
        <taxon>Parachlamydiaceae</taxon>
        <taxon>Parachlamydia</taxon>
    </lineage>
</organism>